<name>A0A6G5QM37_CAMRE</name>
<dbReference type="EMBL" id="CP012543">
    <property type="protein sequence ID" value="QCD46657.1"/>
    <property type="molecule type" value="Genomic_DNA"/>
</dbReference>
<gene>
    <name evidence="1" type="ORF">CRECT_0988</name>
</gene>
<evidence type="ECO:0000313" key="2">
    <source>
        <dbReference type="Proteomes" id="UP000502377"/>
    </source>
</evidence>
<proteinExistence type="predicted"/>
<sequence length="94" mass="11108">MQDKNELLEFGSGERKKEKNLDYKVLATAYLGLFIALALFLPKIYITNQIYYISREIGDLSGKRDVLLEENRELRLKLERMKYKNQILDPLILK</sequence>
<organism evidence="1 2">
    <name type="scientific">Campylobacter rectus</name>
    <name type="common">Wolinella recta</name>
    <dbReference type="NCBI Taxonomy" id="203"/>
    <lineage>
        <taxon>Bacteria</taxon>
        <taxon>Pseudomonadati</taxon>
        <taxon>Campylobacterota</taxon>
        <taxon>Epsilonproteobacteria</taxon>
        <taxon>Campylobacterales</taxon>
        <taxon>Campylobacteraceae</taxon>
        <taxon>Campylobacter</taxon>
    </lineage>
</organism>
<evidence type="ECO:0000313" key="1">
    <source>
        <dbReference type="EMBL" id="QCD46657.1"/>
    </source>
</evidence>
<dbReference type="AlphaFoldDB" id="A0A6G5QM37"/>
<dbReference type="KEGG" id="crx:CRECT_0988"/>
<dbReference type="RefSeq" id="WP_004320255.1">
    <property type="nucleotide sequence ID" value="NZ_CP012543.1"/>
</dbReference>
<protein>
    <submittedName>
        <fullName evidence="1">Uncharacterized protein</fullName>
    </submittedName>
</protein>
<dbReference type="Proteomes" id="UP000502377">
    <property type="component" value="Chromosome"/>
</dbReference>
<accession>A0A6G5QM37</accession>
<reference evidence="1 2" key="1">
    <citation type="submission" date="2016-07" db="EMBL/GenBank/DDBJ databases">
        <title>Comparative genomics of the Campylobacter concisus group.</title>
        <authorList>
            <person name="Miller W.G."/>
            <person name="Yee E."/>
            <person name="Chapman M.H."/>
            <person name="Huynh S."/>
            <person name="Bono J.L."/>
            <person name="On S.L.W."/>
            <person name="StLeger J."/>
            <person name="Foster G."/>
            <person name="Parker C.T."/>
        </authorList>
    </citation>
    <scope>NUCLEOTIDE SEQUENCE [LARGE SCALE GENOMIC DNA]</scope>
    <source>
        <strain evidence="1 2">ATCC 33238</strain>
    </source>
</reference>